<sequence>MEPPPLRSEDNTAADQARLHIQQRKHAVSRISSVPNLLRHRKDADKDAEPQKNARRFSIGGFRKPGESSPDVQPLVIDLDDSSMAVNDLDQDRDVYRWAVVYENQRGLVAIPSSANRRMHPDFWYGYRVTLFSTAYYSPLSLLPNDPPPFTIPEADGKRSKQPQVSLDEYPLPDGTWRWVSKSWMVDMRNDGQVQYDGFEYNWFFRRHHWRAQVGTASAGGWVRRRRWVRLMMRPAQNVKDVSQWTNLNSATPATISQASSQIASAIDMGLDFDERDVWKGDEGDWRRCHLLMKRMNRDGKKIELWRDWLGIPRRDPQSKQIRKQWTEDECPLPSEIARDELSASWGPIHEQPAKDKISRVVQDHISQLVQLFVYPESRAEFLGLLRESAITVELDRGFLSSLQSVDFWSYAQQLSDVLGDVAE</sequence>
<gene>
    <name evidence="1" type="ORF">BV25DRAFT_1911204</name>
</gene>
<comment type="caution">
    <text evidence="1">The sequence shown here is derived from an EMBL/GenBank/DDBJ whole genome shotgun (WGS) entry which is preliminary data.</text>
</comment>
<protein>
    <submittedName>
        <fullName evidence="1">Uncharacterized protein</fullName>
    </submittedName>
</protein>
<organism evidence="1 2">
    <name type="scientific">Artomyces pyxidatus</name>
    <dbReference type="NCBI Taxonomy" id="48021"/>
    <lineage>
        <taxon>Eukaryota</taxon>
        <taxon>Fungi</taxon>
        <taxon>Dikarya</taxon>
        <taxon>Basidiomycota</taxon>
        <taxon>Agaricomycotina</taxon>
        <taxon>Agaricomycetes</taxon>
        <taxon>Russulales</taxon>
        <taxon>Auriscalpiaceae</taxon>
        <taxon>Artomyces</taxon>
    </lineage>
</organism>
<evidence type="ECO:0000313" key="1">
    <source>
        <dbReference type="EMBL" id="KAI0068189.1"/>
    </source>
</evidence>
<reference evidence="1" key="1">
    <citation type="submission" date="2021-03" db="EMBL/GenBank/DDBJ databases">
        <authorList>
            <consortium name="DOE Joint Genome Institute"/>
            <person name="Ahrendt S."/>
            <person name="Looney B.P."/>
            <person name="Miyauchi S."/>
            <person name="Morin E."/>
            <person name="Drula E."/>
            <person name="Courty P.E."/>
            <person name="Chicoki N."/>
            <person name="Fauchery L."/>
            <person name="Kohler A."/>
            <person name="Kuo A."/>
            <person name="Labutti K."/>
            <person name="Pangilinan J."/>
            <person name="Lipzen A."/>
            <person name="Riley R."/>
            <person name="Andreopoulos W."/>
            <person name="He G."/>
            <person name="Johnson J."/>
            <person name="Barry K.W."/>
            <person name="Grigoriev I.V."/>
            <person name="Nagy L."/>
            <person name="Hibbett D."/>
            <person name="Henrissat B."/>
            <person name="Matheny P.B."/>
            <person name="Labbe J."/>
            <person name="Martin F."/>
        </authorList>
    </citation>
    <scope>NUCLEOTIDE SEQUENCE</scope>
    <source>
        <strain evidence="1">HHB10654</strain>
    </source>
</reference>
<reference evidence="1" key="2">
    <citation type="journal article" date="2022" name="New Phytol.">
        <title>Evolutionary transition to the ectomycorrhizal habit in the genomes of a hyperdiverse lineage of mushroom-forming fungi.</title>
        <authorList>
            <person name="Looney B."/>
            <person name="Miyauchi S."/>
            <person name="Morin E."/>
            <person name="Drula E."/>
            <person name="Courty P.E."/>
            <person name="Kohler A."/>
            <person name="Kuo A."/>
            <person name="LaButti K."/>
            <person name="Pangilinan J."/>
            <person name="Lipzen A."/>
            <person name="Riley R."/>
            <person name="Andreopoulos W."/>
            <person name="He G."/>
            <person name="Johnson J."/>
            <person name="Nolan M."/>
            <person name="Tritt A."/>
            <person name="Barry K.W."/>
            <person name="Grigoriev I.V."/>
            <person name="Nagy L.G."/>
            <person name="Hibbett D."/>
            <person name="Henrissat B."/>
            <person name="Matheny P.B."/>
            <person name="Labbe J."/>
            <person name="Martin F.M."/>
        </authorList>
    </citation>
    <scope>NUCLEOTIDE SEQUENCE</scope>
    <source>
        <strain evidence="1">HHB10654</strain>
    </source>
</reference>
<keyword evidence="2" id="KW-1185">Reference proteome</keyword>
<dbReference type="Proteomes" id="UP000814140">
    <property type="component" value="Unassembled WGS sequence"/>
</dbReference>
<dbReference type="EMBL" id="MU277188">
    <property type="protein sequence ID" value="KAI0068189.1"/>
    <property type="molecule type" value="Genomic_DNA"/>
</dbReference>
<name>A0ACB8TIF7_9AGAM</name>
<accession>A0ACB8TIF7</accession>
<evidence type="ECO:0000313" key="2">
    <source>
        <dbReference type="Proteomes" id="UP000814140"/>
    </source>
</evidence>
<proteinExistence type="predicted"/>